<accession>A0AAD5MQF2</accession>
<name>A0AAD5MQF2_PARTN</name>
<gene>
    <name evidence="1" type="ORF">KIN20_019957</name>
</gene>
<comment type="caution">
    <text evidence="1">The sequence shown here is derived from an EMBL/GenBank/DDBJ whole genome shotgun (WGS) entry which is preliminary data.</text>
</comment>
<dbReference type="Pfam" id="PF01359">
    <property type="entry name" value="Transposase_1"/>
    <property type="match status" value="1"/>
</dbReference>
<proteinExistence type="predicted"/>
<sequence>MICVWWNFEGVMYVELVLNGKSIKSELCYQQKRWFENIGLYHNEEAGLLYRISRCGRFTMVFNSSNEVEFNLLNLINIYLEIRPGN</sequence>
<reference evidence="1" key="1">
    <citation type="submission" date="2021-06" db="EMBL/GenBank/DDBJ databases">
        <title>Parelaphostrongylus tenuis whole genome reference sequence.</title>
        <authorList>
            <person name="Garwood T.J."/>
            <person name="Larsen P.A."/>
            <person name="Fountain-Jones N.M."/>
            <person name="Garbe J.R."/>
            <person name="Macchietto M.G."/>
            <person name="Kania S.A."/>
            <person name="Gerhold R.W."/>
            <person name="Richards J.E."/>
            <person name="Wolf T.M."/>
        </authorList>
    </citation>
    <scope>NUCLEOTIDE SEQUENCE</scope>
    <source>
        <strain evidence="1">MNPRO001-30</strain>
        <tissue evidence="1">Meninges</tissue>
    </source>
</reference>
<keyword evidence="2" id="KW-1185">Reference proteome</keyword>
<protein>
    <submittedName>
        <fullName evidence="1">Uncharacterized protein</fullName>
    </submittedName>
</protein>
<evidence type="ECO:0000313" key="2">
    <source>
        <dbReference type="Proteomes" id="UP001196413"/>
    </source>
</evidence>
<dbReference type="AlphaFoldDB" id="A0AAD5MQF2"/>
<dbReference type="InterPro" id="IPR001888">
    <property type="entry name" value="Transposase_1"/>
</dbReference>
<dbReference type="Proteomes" id="UP001196413">
    <property type="component" value="Unassembled WGS sequence"/>
</dbReference>
<dbReference type="EMBL" id="JAHQIW010003994">
    <property type="protein sequence ID" value="KAJ1360863.1"/>
    <property type="molecule type" value="Genomic_DNA"/>
</dbReference>
<organism evidence="1 2">
    <name type="scientific">Parelaphostrongylus tenuis</name>
    <name type="common">Meningeal worm</name>
    <dbReference type="NCBI Taxonomy" id="148309"/>
    <lineage>
        <taxon>Eukaryota</taxon>
        <taxon>Metazoa</taxon>
        <taxon>Ecdysozoa</taxon>
        <taxon>Nematoda</taxon>
        <taxon>Chromadorea</taxon>
        <taxon>Rhabditida</taxon>
        <taxon>Rhabditina</taxon>
        <taxon>Rhabditomorpha</taxon>
        <taxon>Strongyloidea</taxon>
        <taxon>Metastrongylidae</taxon>
        <taxon>Parelaphostrongylus</taxon>
    </lineage>
</organism>
<evidence type="ECO:0000313" key="1">
    <source>
        <dbReference type="EMBL" id="KAJ1360863.1"/>
    </source>
</evidence>